<keyword evidence="2" id="KW-1133">Transmembrane helix</keyword>
<sequence length="205" mass="23662">MVGSSSSEKFCYSPFWDLQVTWYTNQPDFTPCFHNSILIWMPCIFLWLLIPVEVTRTKNLTGPPLPWTLLTISRLLLSLGLVVLTSTELILKIKLQKEGEAVYGVEFCSAYTKIITFVLVSLLIFRDKRLGRKSSGVLLLYWFFLALGGVFTYRSFILQTFAKGYAPLREKEYIIFMVYYPLVVMSMVLAAFNDKVPHQLNKMLE</sequence>
<accession>A0ABM1TL95</accession>
<feature type="non-terminal residue" evidence="5">
    <location>
        <position position="205"/>
    </location>
</feature>
<organism evidence="4 5">
    <name type="scientific">Limulus polyphemus</name>
    <name type="common">Atlantic horseshoe crab</name>
    <dbReference type="NCBI Taxonomy" id="6850"/>
    <lineage>
        <taxon>Eukaryota</taxon>
        <taxon>Metazoa</taxon>
        <taxon>Ecdysozoa</taxon>
        <taxon>Arthropoda</taxon>
        <taxon>Chelicerata</taxon>
        <taxon>Merostomata</taxon>
        <taxon>Xiphosura</taxon>
        <taxon>Limulidae</taxon>
        <taxon>Limulus</taxon>
    </lineage>
</organism>
<feature type="transmembrane region" description="Helical" evidence="2">
    <location>
        <begin position="173"/>
        <end position="192"/>
    </location>
</feature>
<evidence type="ECO:0000259" key="3">
    <source>
        <dbReference type="Pfam" id="PF24357"/>
    </source>
</evidence>
<evidence type="ECO:0000256" key="2">
    <source>
        <dbReference type="SAM" id="Phobius"/>
    </source>
</evidence>
<feature type="transmembrane region" description="Helical" evidence="2">
    <location>
        <begin position="103"/>
        <end position="125"/>
    </location>
</feature>
<feature type="transmembrane region" description="Helical" evidence="2">
    <location>
        <begin position="137"/>
        <end position="153"/>
    </location>
</feature>
<gene>
    <name evidence="5" type="primary">LOC111089115</name>
</gene>
<feature type="transmembrane region" description="Helical" evidence="2">
    <location>
        <begin position="67"/>
        <end position="91"/>
    </location>
</feature>
<dbReference type="RefSeq" id="XP_022256651.1">
    <property type="nucleotide sequence ID" value="XM_022400943.1"/>
</dbReference>
<feature type="domain" description="ABC transporter TMD0" evidence="3">
    <location>
        <begin position="25"/>
        <end position="161"/>
    </location>
</feature>
<proteinExistence type="predicted"/>
<reference evidence="5" key="1">
    <citation type="submission" date="2025-08" db="UniProtKB">
        <authorList>
            <consortium name="RefSeq"/>
        </authorList>
    </citation>
    <scope>IDENTIFICATION</scope>
    <source>
        <tissue evidence="5">Muscle</tissue>
    </source>
</reference>
<keyword evidence="2" id="KW-0812">Transmembrane</keyword>
<dbReference type="Proteomes" id="UP000694941">
    <property type="component" value="Unplaced"/>
</dbReference>
<evidence type="ECO:0000256" key="1">
    <source>
        <dbReference type="ARBA" id="ARBA00004141"/>
    </source>
</evidence>
<dbReference type="GeneID" id="111089115"/>
<evidence type="ECO:0000313" key="4">
    <source>
        <dbReference type="Proteomes" id="UP000694941"/>
    </source>
</evidence>
<name>A0ABM1TL95_LIMPO</name>
<dbReference type="InterPro" id="IPR056227">
    <property type="entry name" value="TMD0_ABC"/>
</dbReference>
<keyword evidence="4" id="KW-1185">Reference proteome</keyword>
<feature type="transmembrane region" description="Helical" evidence="2">
    <location>
        <begin position="37"/>
        <end position="55"/>
    </location>
</feature>
<evidence type="ECO:0000313" key="5">
    <source>
        <dbReference type="RefSeq" id="XP_022256651.1"/>
    </source>
</evidence>
<keyword evidence="2" id="KW-0472">Membrane</keyword>
<protein>
    <submittedName>
        <fullName evidence="5">Canalicular multispecific organic anion transporter 2-like</fullName>
    </submittedName>
</protein>
<comment type="subcellular location">
    <subcellularLocation>
        <location evidence="1">Membrane</location>
        <topology evidence="1">Multi-pass membrane protein</topology>
    </subcellularLocation>
</comment>
<dbReference type="Pfam" id="PF24357">
    <property type="entry name" value="TMD0_ABC"/>
    <property type="match status" value="1"/>
</dbReference>